<proteinExistence type="predicted"/>
<organism evidence="1 2">
    <name type="scientific">Rangifer tarandus platyrhynchus</name>
    <name type="common">Svalbard reindeer</name>
    <dbReference type="NCBI Taxonomy" id="3082113"/>
    <lineage>
        <taxon>Eukaryota</taxon>
        <taxon>Metazoa</taxon>
        <taxon>Chordata</taxon>
        <taxon>Craniata</taxon>
        <taxon>Vertebrata</taxon>
        <taxon>Euteleostomi</taxon>
        <taxon>Mammalia</taxon>
        <taxon>Eutheria</taxon>
        <taxon>Laurasiatheria</taxon>
        <taxon>Artiodactyla</taxon>
        <taxon>Ruminantia</taxon>
        <taxon>Pecora</taxon>
        <taxon>Cervidae</taxon>
        <taxon>Odocoileinae</taxon>
        <taxon>Rangifer</taxon>
    </lineage>
</organism>
<sequence>MRALRRGQGLEASPQLRAARQQLRKRDRLPGRLLTCAKVRTPPSGPRPPTERREPRHRLSQRPAGPSPGTRPLAPALSERRDWLKRLGKLGARNRPRRAELPTASPSGQEVSQ</sequence>
<accession>A0AC59Y446</accession>
<protein>
    <submittedName>
        <fullName evidence="1">Uncharacterized protein</fullName>
    </submittedName>
</protein>
<dbReference type="Proteomes" id="UP001162501">
    <property type="component" value="Chromosome 1"/>
</dbReference>
<evidence type="ECO:0000313" key="1">
    <source>
        <dbReference type="EMBL" id="CAM9356985.1"/>
    </source>
</evidence>
<name>A0AC59Y446_RANTA</name>
<reference evidence="1" key="1">
    <citation type="submission" date="2023-05" db="EMBL/GenBank/DDBJ databases">
        <authorList>
            <consortium name="ELIXIR-Norway"/>
        </authorList>
    </citation>
    <scope>NUCLEOTIDE SEQUENCE</scope>
</reference>
<reference evidence="1" key="2">
    <citation type="submission" date="2025-03" db="EMBL/GenBank/DDBJ databases">
        <authorList>
            <consortium name="ELIXIR-Norway"/>
            <consortium name="Elixir Norway"/>
        </authorList>
    </citation>
    <scope>NUCLEOTIDE SEQUENCE</scope>
</reference>
<dbReference type="EMBL" id="OX596085">
    <property type="protein sequence ID" value="CAM9356985.1"/>
    <property type="molecule type" value="Genomic_DNA"/>
</dbReference>
<evidence type="ECO:0000313" key="2">
    <source>
        <dbReference type="Proteomes" id="UP001162501"/>
    </source>
</evidence>
<gene>
    <name evidence="1" type="ORF">MRATA1EN22A_LOCUS1424</name>
</gene>